<name>A0A3A5JSX8_9ENTR</name>
<sequence>MGISMRSRYFLVFVASMVAIMLIGFCARGWFWRGFLSDVTVVVLLFSLLQVCFLKTPWKVGICVLIFSFSIEIAQYYHVVDVLGIENRTLRILVGNYFDWLDLFAYFVGFCISVSIPFIANTVAPCRQS</sequence>
<gene>
    <name evidence="2" type="ORF">D6029_08010</name>
</gene>
<evidence type="ECO:0000313" key="2">
    <source>
        <dbReference type="EMBL" id="RJT24054.1"/>
    </source>
</evidence>
<feature type="transmembrane region" description="Helical" evidence="1">
    <location>
        <begin position="60"/>
        <end position="78"/>
    </location>
</feature>
<proteinExistence type="predicted"/>
<dbReference type="Pfam" id="PF10990">
    <property type="entry name" value="DUF2809"/>
    <property type="match status" value="1"/>
</dbReference>
<feature type="transmembrane region" description="Helical" evidence="1">
    <location>
        <begin position="9"/>
        <end position="30"/>
    </location>
</feature>
<dbReference type="OrthoDB" id="5360192at2"/>
<accession>A0A3A5JSX8</accession>
<keyword evidence="1" id="KW-1133">Transmembrane helix</keyword>
<keyword evidence="1" id="KW-0472">Membrane</keyword>
<feature type="transmembrane region" description="Helical" evidence="1">
    <location>
        <begin position="36"/>
        <end position="53"/>
    </location>
</feature>
<evidence type="ECO:0000313" key="3">
    <source>
        <dbReference type="Proteomes" id="UP000276295"/>
    </source>
</evidence>
<evidence type="ECO:0000256" key="1">
    <source>
        <dbReference type="SAM" id="Phobius"/>
    </source>
</evidence>
<dbReference type="EMBL" id="QZWH01000013">
    <property type="protein sequence ID" value="RJT24054.1"/>
    <property type="molecule type" value="Genomic_DNA"/>
</dbReference>
<feature type="transmembrane region" description="Helical" evidence="1">
    <location>
        <begin position="103"/>
        <end position="124"/>
    </location>
</feature>
<dbReference type="InterPro" id="IPR021257">
    <property type="entry name" value="DUF2809"/>
</dbReference>
<dbReference type="AlphaFoldDB" id="A0A3A5JSX8"/>
<protein>
    <submittedName>
        <fullName evidence="2">DUF2809 domain-containing protein</fullName>
    </submittedName>
</protein>
<comment type="caution">
    <text evidence="2">The sequence shown here is derived from an EMBL/GenBank/DDBJ whole genome shotgun (WGS) entry which is preliminary data.</text>
</comment>
<keyword evidence="3" id="KW-1185">Reference proteome</keyword>
<reference evidence="2 3" key="1">
    <citation type="submission" date="2018-09" db="EMBL/GenBank/DDBJ databases">
        <title>Draft genome sequence of Buttiauxella izardii CCUG 35510T.</title>
        <authorList>
            <person name="Salva-Serra F."/>
            <person name="Marathe N."/>
            <person name="Moore E."/>
            <person name="Stadler-Svensson L."/>
            <person name="Engstrom-Jakobsson H."/>
        </authorList>
    </citation>
    <scope>NUCLEOTIDE SEQUENCE [LARGE SCALE GENOMIC DNA]</scope>
    <source>
        <strain evidence="2 3">CCUG 35510</strain>
    </source>
</reference>
<dbReference type="Proteomes" id="UP000276295">
    <property type="component" value="Unassembled WGS sequence"/>
</dbReference>
<organism evidence="2 3">
    <name type="scientific">Buttiauxella izardii</name>
    <dbReference type="NCBI Taxonomy" id="82991"/>
    <lineage>
        <taxon>Bacteria</taxon>
        <taxon>Pseudomonadati</taxon>
        <taxon>Pseudomonadota</taxon>
        <taxon>Gammaproteobacteria</taxon>
        <taxon>Enterobacterales</taxon>
        <taxon>Enterobacteriaceae</taxon>
        <taxon>Buttiauxella</taxon>
    </lineage>
</organism>
<keyword evidence="1" id="KW-0812">Transmembrane</keyword>